<keyword evidence="4" id="KW-0175">Coiled coil</keyword>
<dbReference type="EMBL" id="LPXL01000047">
    <property type="protein sequence ID" value="KZC98792.1"/>
    <property type="molecule type" value="Genomic_DNA"/>
</dbReference>
<gene>
    <name evidence="6" type="ORF">AUP40_22030</name>
</gene>
<organism evidence="6 7">
    <name type="scientific">Thalassospira xiamenensis</name>
    <dbReference type="NCBI Taxonomy" id="220697"/>
    <lineage>
        <taxon>Bacteria</taxon>
        <taxon>Pseudomonadati</taxon>
        <taxon>Pseudomonadota</taxon>
        <taxon>Alphaproteobacteria</taxon>
        <taxon>Rhodospirillales</taxon>
        <taxon>Thalassospiraceae</taxon>
        <taxon>Thalassospira</taxon>
    </lineage>
</organism>
<comment type="similarity">
    <text evidence="1">Belongs to the type-I restriction system S methylase family.</text>
</comment>
<dbReference type="Proteomes" id="UP000076167">
    <property type="component" value="Unassembled WGS sequence"/>
</dbReference>
<evidence type="ECO:0000256" key="2">
    <source>
        <dbReference type="ARBA" id="ARBA00022747"/>
    </source>
</evidence>
<feature type="domain" description="Type I restriction modification DNA specificity" evidence="5">
    <location>
        <begin position="249"/>
        <end position="386"/>
    </location>
</feature>
<dbReference type="SUPFAM" id="SSF116734">
    <property type="entry name" value="DNA methylase specificity domain"/>
    <property type="match status" value="2"/>
</dbReference>
<evidence type="ECO:0000259" key="5">
    <source>
        <dbReference type="Pfam" id="PF01420"/>
    </source>
</evidence>
<dbReference type="Pfam" id="PF01420">
    <property type="entry name" value="Methylase_S"/>
    <property type="match status" value="2"/>
</dbReference>
<dbReference type="InterPro" id="IPR052021">
    <property type="entry name" value="Type-I_RS_S_subunit"/>
</dbReference>
<keyword evidence="3" id="KW-0238">DNA-binding</keyword>
<evidence type="ECO:0000313" key="6">
    <source>
        <dbReference type="EMBL" id="KZC98792.1"/>
    </source>
</evidence>
<evidence type="ECO:0000313" key="7">
    <source>
        <dbReference type="Proteomes" id="UP000076167"/>
    </source>
</evidence>
<protein>
    <recommendedName>
        <fullName evidence="5">Type I restriction modification DNA specificity domain-containing protein</fullName>
    </recommendedName>
</protein>
<sequence>MWREVRLEDVCNSYKGRSVKLSETPRAKTLPYLGAAQMSGDPASEFAYVDNAVVCDEKDILILWDGERSGFVSTGLKGVVSSTAAKLKIDDNIDPQYIYYVLGYGFDWIQGQRTGTGVPHVPKDLLKIFKFKLPNEIKIQNKIGQVLASADAAIRSTEALINKYEQIKQGMMQDLFTRGVDENGRLRPSYEEAPHLYKRTELGWLPTSWKIEPFGAEIDVIDPNPSHRYPEPVEYGVPICSTANFDGEGDFDLSDAEHVPNSTFDQQNARCNFARSDVVFARKGRIGLARRYGSQRKVFSHTVVLMKASSKSVNEEWLLWLARSAVFLEGIDRQMNTNLGVPTLGVAFIKSIKVPFPPYQEQKSISQKLDHVAREIDTLKREYSKLAQIKLGVMQGLLTGEVSVSPERNELAETKPVKEAPPAFKRAVLAAEIVHQLYDNPRFGAVKQEKIIDLCERHLNLHDDIDRTSYRQAAGPYDNKAKRSIESNFKKQKWFNVVRRKGQGVKYTPLEKCGQHKTYFDRYFGHCASELQDLIDLLRDATTQQCEIVATLYAVWNDFLLEGKEPTDDDVVNEVLTNWHPEKQKIGQDRWLKALDWMREKGLVPRGTGKHTEAVL</sequence>
<name>A0ABR5XXP8_9PROT</name>
<accession>A0ABR5XXP8</accession>
<feature type="domain" description="Type I restriction modification DNA specificity" evidence="5">
    <location>
        <begin position="2"/>
        <end position="163"/>
    </location>
</feature>
<keyword evidence="7" id="KW-1185">Reference proteome</keyword>
<feature type="coiled-coil region" evidence="4">
    <location>
        <begin position="362"/>
        <end position="389"/>
    </location>
</feature>
<dbReference type="InterPro" id="IPR044946">
    <property type="entry name" value="Restrct_endonuc_typeI_TRD_sf"/>
</dbReference>
<comment type="caution">
    <text evidence="6">The sequence shown here is derived from an EMBL/GenBank/DDBJ whole genome shotgun (WGS) entry which is preliminary data.</text>
</comment>
<dbReference type="Gene3D" id="1.10.287.1120">
    <property type="entry name" value="Bipartite methylase S protein"/>
    <property type="match status" value="1"/>
</dbReference>
<dbReference type="RefSeq" id="WP_063095998.1">
    <property type="nucleotide sequence ID" value="NZ_LPXL01000047.1"/>
</dbReference>
<dbReference type="PANTHER" id="PTHR30408">
    <property type="entry name" value="TYPE-1 RESTRICTION ENZYME ECOKI SPECIFICITY PROTEIN"/>
    <property type="match status" value="1"/>
</dbReference>
<evidence type="ECO:0000256" key="3">
    <source>
        <dbReference type="ARBA" id="ARBA00023125"/>
    </source>
</evidence>
<dbReference type="InterPro" id="IPR000055">
    <property type="entry name" value="Restrct_endonuc_typeI_TRD"/>
</dbReference>
<dbReference type="PANTHER" id="PTHR30408:SF12">
    <property type="entry name" value="TYPE I RESTRICTION ENZYME MJAVIII SPECIFICITY SUBUNIT"/>
    <property type="match status" value="1"/>
</dbReference>
<evidence type="ECO:0000256" key="1">
    <source>
        <dbReference type="ARBA" id="ARBA00010923"/>
    </source>
</evidence>
<keyword evidence="2" id="KW-0680">Restriction system</keyword>
<evidence type="ECO:0000256" key="4">
    <source>
        <dbReference type="SAM" id="Coils"/>
    </source>
</evidence>
<dbReference type="Gene3D" id="3.90.220.20">
    <property type="entry name" value="DNA methylase specificity domains"/>
    <property type="match status" value="2"/>
</dbReference>
<reference evidence="6 7" key="1">
    <citation type="submission" date="2015-12" db="EMBL/GenBank/DDBJ databases">
        <title>Genome sequence of Thalassospira xiamenensis MCCC 1A03005.</title>
        <authorList>
            <person name="Lu L."/>
            <person name="Lai Q."/>
            <person name="Shao Z."/>
            <person name="Qian P."/>
        </authorList>
    </citation>
    <scope>NUCLEOTIDE SEQUENCE [LARGE SCALE GENOMIC DNA]</scope>
    <source>
        <strain evidence="6 7">MCCC 1A03005</strain>
    </source>
</reference>
<proteinExistence type="inferred from homology"/>